<sequence length="151" mass="17378">MKKTCLGNLTTDTKNFFRKTKLDLEVYVSLVEHGDRLRLRMRSYAVWGQQKAGPLNIYASGGNRLVGRAYQGKRQRECRQNCLSRWKRLDCFYHGVGVHFSGYGVGAQVFRYDIGVHVSRRRFRRQINFTGSSNVSPPPQCTSHVSSSQRM</sequence>
<dbReference type="WBParaSite" id="OFLC_0001306201-mRNA-1">
    <property type="protein sequence ID" value="OFLC_0001306201-mRNA-1"/>
    <property type="gene ID" value="OFLC_0001306201"/>
</dbReference>
<evidence type="ECO:0000313" key="2">
    <source>
        <dbReference type="EMBL" id="OZC10500.1"/>
    </source>
</evidence>
<evidence type="ECO:0000313" key="4">
    <source>
        <dbReference type="WBParaSite" id="OFLC_0001306201-mRNA-1"/>
    </source>
</evidence>
<reference evidence="4" key="2">
    <citation type="submission" date="2016-06" db="UniProtKB">
        <authorList>
            <consortium name="WormBaseParasite"/>
        </authorList>
    </citation>
    <scope>IDENTIFICATION</scope>
</reference>
<evidence type="ECO:0000256" key="1">
    <source>
        <dbReference type="SAM" id="MobiDB-lite"/>
    </source>
</evidence>
<reference evidence="2 3" key="1">
    <citation type="submission" date="2015-12" db="EMBL/GenBank/DDBJ databases">
        <title>Draft genome of the nematode, Onchocerca flexuosa.</title>
        <authorList>
            <person name="Mitreva M."/>
        </authorList>
    </citation>
    <scope>NUCLEOTIDE SEQUENCE [LARGE SCALE GENOMIC DNA]</scope>
    <source>
        <strain evidence="2">Red Deer</strain>
    </source>
</reference>
<name>A0A183HZZ9_9BILA</name>
<organism evidence="4">
    <name type="scientific">Onchocerca flexuosa</name>
    <dbReference type="NCBI Taxonomy" id="387005"/>
    <lineage>
        <taxon>Eukaryota</taxon>
        <taxon>Metazoa</taxon>
        <taxon>Ecdysozoa</taxon>
        <taxon>Nematoda</taxon>
        <taxon>Chromadorea</taxon>
        <taxon>Rhabditida</taxon>
        <taxon>Spirurina</taxon>
        <taxon>Spiruromorpha</taxon>
        <taxon>Filarioidea</taxon>
        <taxon>Onchocercidae</taxon>
        <taxon>Onchocerca</taxon>
    </lineage>
</organism>
<evidence type="ECO:0000313" key="3">
    <source>
        <dbReference type="Proteomes" id="UP000242913"/>
    </source>
</evidence>
<dbReference type="OrthoDB" id="10519846at2759"/>
<gene>
    <name evidence="2" type="ORF">X798_02544</name>
</gene>
<accession>A0A183HZZ9</accession>
<dbReference type="EMBL" id="KZ269986">
    <property type="protein sequence ID" value="OZC10500.1"/>
    <property type="molecule type" value="Genomic_DNA"/>
</dbReference>
<dbReference type="Proteomes" id="UP000242913">
    <property type="component" value="Unassembled WGS sequence"/>
</dbReference>
<feature type="region of interest" description="Disordered" evidence="1">
    <location>
        <begin position="129"/>
        <end position="151"/>
    </location>
</feature>
<proteinExistence type="predicted"/>
<dbReference type="AlphaFoldDB" id="A0A183HZZ9"/>
<keyword evidence="3" id="KW-1185">Reference proteome</keyword>
<protein>
    <submittedName>
        <fullName evidence="4">SRCR domain-containing protein</fullName>
    </submittedName>
</protein>